<dbReference type="PANTHER" id="PTHR35529:SF1">
    <property type="entry name" value="MANGANESE EFFLUX PUMP MNTP-RELATED"/>
    <property type="match status" value="1"/>
</dbReference>
<keyword evidence="4 8" id="KW-1133">Transmembrane helix</keyword>
<keyword evidence="1 8" id="KW-0813">Transport</keyword>
<reference evidence="9 10" key="1">
    <citation type="submission" date="2019-08" db="EMBL/GenBank/DDBJ databases">
        <title>Parahaliea maris sp. nov., isolated from the surface seawater.</title>
        <authorList>
            <person name="Liu Y."/>
        </authorList>
    </citation>
    <scope>NUCLEOTIDE SEQUENCE [LARGE SCALE GENOMIC DNA]</scope>
    <source>
        <strain evidence="9 10">HSLHS9</strain>
    </source>
</reference>
<proteinExistence type="inferred from homology"/>
<sequence length="179" mass="18922">MIEVVILALALSMDAFAVSIGLGSKHATRTRSLALMCAVYFGLFQGLMPLIGYLGGRGVLGWIEGYANGIAFGLLALIGGKMIYESLSEGIEEDIARITQRVMLLLAIATSIDAMAAGFTLTVLEVNPFLSCVIIGVTTFLFSFAGVFVGARSGVWLESKAELLGGIVLILIGLKILLF</sequence>
<evidence type="ECO:0000256" key="1">
    <source>
        <dbReference type="ARBA" id="ARBA00022448"/>
    </source>
</evidence>
<dbReference type="InterPro" id="IPR022929">
    <property type="entry name" value="Put_MntP"/>
</dbReference>
<gene>
    <name evidence="8" type="primary">mntP</name>
    <name evidence="9" type="ORF">FV139_15965</name>
</gene>
<evidence type="ECO:0000256" key="7">
    <source>
        <dbReference type="ARBA" id="ARBA00023211"/>
    </source>
</evidence>
<evidence type="ECO:0000256" key="5">
    <source>
        <dbReference type="ARBA" id="ARBA00023065"/>
    </source>
</evidence>
<evidence type="ECO:0000256" key="8">
    <source>
        <dbReference type="HAMAP-Rule" id="MF_01521"/>
    </source>
</evidence>
<dbReference type="EMBL" id="VRZA01000006">
    <property type="protein sequence ID" value="TXS91235.1"/>
    <property type="molecule type" value="Genomic_DNA"/>
</dbReference>
<comment type="similarity">
    <text evidence="8">Belongs to the MntP (TC 9.B.29) family.</text>
</comment>
<comment type="subcellular location">
    <subcellularLocation>
        <location evidence="8">Cell membrane</location>
        <topology evidence="8">Multi-pass membrane protein</topology>
    </subcellularLocation>
</comment>
<comment type="caution">
    <text evidence="9">The sequence shown here is derived from an EMBL/GenBank/DDBJ whole genome shotgun (WGS) entry which is preliminary data.</text>
</comment>
<keyword evidence="3 8" id="KW-0812">Transmembrane</keyword>
<dbReference type="Proteomes" id="UP000321039">
    <property type="component" value="Unassembled WGS sequence"/>
</dbReference>
<evidence type="ECO:0000256" key="2">
    <source>
        <dbReference type="ARBA" id="ARBA00022475"/>
    </source>
</evidence>
<dbReference type="HAMAP" id="MF_01521">
    <property type="entry name" value="MntP_pump"/>
    <property type="match status" value="1"/>
</dbReference>
<keyword evidence="10" id="KW-1185">Reference proteome</keyword>
<name>A0A5C8ZS75_9GAMM</name>
<dbReference type="RefSeq" id="WP_148069470.1">
    <property type="nucleotide sequence ID" value="NZ_VRZA01000006.1"/>
</dbReference>
<comment type="function">
    <text evidence="8">Probably functions as a manganese efflux pump.</text>
</comment>
<feature type="transmembrane region" description="Helical" evidence="8">
    <location>
        <begin position="104"/>
        <end position="124"/>
    </location>
</feature>
<evidence type="ECO:0000313" key="10">
    <source>
        <dbReference type="Proteomes" id="UP000321039"/>
    </source>
</evidence>
<dbReference type="Pfam" id="PF02659">
    <property type="entry name" value="Mntp"/>
    <property type="match status" value="1"/>
</dbReference>
<feature type="transmembrane region" description="Helical" evidence="8">
    <location>
        <begin position="33"/>
        <end position="54"/>
    </location>
</feature>
<feature type="transmembrane region" description="Helical" evidence="8">
    <location>
        <begin position="66"/>
        <end position="84"/>
    </location>
</feature>
<keyword evidence="6 8" id="KW-0472">Membrane</keyword>
<feature type="transmembrane region" description="Helical" evidence="8">
    <location>
        <begin position="129"/>
        <end position="149"/>
    </location>
</feature>
<evidence type="ECO:0000256" key="6">
    <source>
        <dbReference type="ARBA" id="ARBA00023136"/>
    </source>
</evidence>
<evidence type="ECO:0000313" key="9">
    <source>
        <dbReference type="EMBL" id="TXS91235.1"/>
    </source>
</evidence>
<organism evidence="9 10">
    <name type="scientific">Parahaliea maris</name>
    <dbReference type="NCBI Taxonomy" id="2716870"/>
    <lineage>
        <taxon>Bacteria</taxon>
        <taxon>Pseudomonadati</taxon>
        <taxon>Pseudomonadota</taxon>
        <taxon>Gammaproteobacteria</taxon>
        <taxon>Cellvibrionales</taxon>
        <taxon>Halieaceae</taxon>
        <taxon>Parahaliea</taxon>
    </lineage>
</organism>
<keyword evidence="7 8" id="KW-0464">Manganese</keyword>
<keyword evidence="2 8" id="KW-1003">Cell membrane</keyword>
<keyword evidence="5 8" id="KW-0406">Ion transport</keyword>
<dbReference type="GO" id="GO:0005886">
    <property type="term" value="C:plasma membrane"/>
    <property type="evidence" value="ECO:0007669"/>
    <property type="project" value="UniProtKB-SubCell"/>
</dbReference>
<dbReference type="InterPro" id="IPR003810">
    <property type="entry name" value="Mntp/YtaF"/>
</dbReference>
<dbReference type="GO" id="GO:0005384">
    <property type="term" value="F:manganese ion transmembrane transporter activity"/>
    <property type="evidence" value="ECO:0007669"/>
    <property type="project" value="UniProtKB-UniRule"/>
</dbReference>
<feature type="transmembrane region" description="Helical" evidence="8">
    <location>
        <begin position="161"/>
        <end position="178"/>
    </location>
</feature>
<evidence type="ECO:0000256" key="3">
    <source>
        <dbReference type="ARBA" id="ARBA00022692"/>
    </source>
</evidence>
<accession>A0A5C8ZS75</accession>
<dbReference type="PANTHER" id="PTHR35529">
    <property type="entry name" value="MANGANESE EFFLUX PUMP MNTP-RELATED"/>
    <property type="match status" value="1"/>
</dbReference>
<protein>
    <recommendedName>
        <fullName evidence="8">Putative manganese efflux pump MntP</fullName>
    </recommendedName>
</protein>
<evidence type="ECO:0000256" key="4">
    <source>
        <dbReference type="ARBA" id="ARBA00022989"/>
    </source>
</evidence>
<dbReference type="AlphaFoldDB" id="A0A5C8ZS75"/>